<dbReference type="SUPFAM" id="SSF52091">
    <property type="entry name" value="SpoIIaa-like"/>
    <property type="match status" value="1"/>
</dbReference>
<dbReference type="CDD" id="cd07043">
    <property type="entry name" value="STAS_anti-anti-sigma_factors"/>
    <property type="match status" value="1"/>
</dbReference>
<dbReference type="GO" id="GO:0043856">
    <property type="term" value="F:anti-sigma factor antagonist activity"/>
    <property type="evidence" value="ECO:0007669"/>
    <property type="project" value="InterPro"/>
</dbReference>
<evidence type="ECO:0000313" key="4">
    <source>
        <dbReference type="EMBL" id="QEC47412.1"/>
    </source>
</evidence>
<dbReference type="InterPro" id="IPR002645">
    <property type="entry name" value="STAS_dom"/>
</dbReference>
<gene>
    <name evidence="4" type="ORF">FSW04_07345</name>
</gene>
<dbReference type="RefSeq" id="WP_146917834.1">
    <property type="nucleotide sequence ID" value="NZ_CP042430.1"/>
</dbReference>
<dbReference type="PROSITE" id="PS50801">
    <property type="entry name" value="STAS"/>
    <property type="match status" value="1"/>
</dbReference>
<dbReference type="InterPro" id="IPR036513">
    <property type="entry name" value="STAS_dom_sf"/>
</dbReference>
<sequence>MTSEPSAPDFAISTHSDDTAHVVRVEGELDLNTRDQLVAVLDGLSRPPQIVVLDGSAMSFVDSTGLRVLLSEHQRARAEGYEFVIAGATPPVRETLRLTALDLTLPLAPDVESVTRG</sequence>
<dbReference type="OrthoDB" id="9793697at2"/>
<keyword evidence="5" id="KW-1185">Reference proteome</keyword>
<dbReference type="KEGG" id="bsol:FSW04_07345"/>
<dbReference type="Gene3D" id="3.30.750.24">
    <property type="entry name" value="STAS domain"/>
    <property type="match status" value="1"/>
</dbReference>
<organism evidence="4 5">
    <name type="scientific">Baekduia soli</name>
    <dbReference type="NCBI Taxonomy" id="496014"/>
    <lineage>
        <taxon>Bacteria</taxon>
        <taxon>Bacillati</taxon>
        <taxon>Actinomycetota</taxon>
        <taxon>Thermoleophilia</taxon>
        <taxon>Solirubrobacterales</taxon>
        <taxon>Baekduiaceae</taxon>
        <taxon>Baekduia</taxon>
    </lineage>
</organism>
<dbReference type="EMBL" id="CP042430">
    <property type="protein sequence ID" value="QEC47412.1"/>
    <property type="molecule type" value="Genomic_DNA"/>
</dbReference>
<dbReference type="Pfam" id="PF01740">
    <property type="entry name" value="STAS"/>
    <property type="match status" value="1"/>
</dbReference>
<evidence type="ECO:0000259" key="3">
    <source>
        <dbReference type="PROSITE" id="PS50801"/>
    </source>
</evidence>
<comment type="similarity">
    <text evidence="1 2">Belongs to the anti-sigma-factor antagonist family.</text>
</comment>
<proteinExistence type="inferred from homology"/>
<reference evidence="4 5" key="1">
    <citation type="journal article" date="2018" name="J. Microbiol.">
        <title>Baekduia soli gen. nov., sp. nov., a novel bacterium isolated from the soil of Baekdu Mountain and proposal of a novel family name, Baekduiaceae fam. nov.</title>
        <authorList>
            <person name="An D.S."/>
            <person name="Siddiqi M.Z."/>
            <person name="Kim K.H."/>
            <person name="Yu H.S."/>
            <person name="Im W.T."/>
        </authorList>
    </citation>
    <scope>NUCLEOTIDE SEQUENCE [LARGE SCALE GENOMIC DNA]</scope>
    <source>
        <strain evidence="4 5">BR7-21</strain>
    </source>
</reference>
<dbReference type="PANTHER" id="PTHR33495">
    <property type="entry name" value="ANTI-SIGMA FACTOR ANTAGONIST TM_1081-RELATED-RELATED"/>
    <property type="match status" value="1"/>
</dbReference>
<protein>
    <recommendedName>
        <fullName evidence="2">Anti-sigma factor antagonist</fullName>
    </recommendedName>
</protein>
<evidence type="ECO:0000313" key="5">
    <source>
        <dbReference type="Proteomes" id="UP000321805"/>
    </source>
</evidence>
<accession>A0A5B8U392</accession>
<dbReference type="InterPro" id="IPR003658">
    <property type="entry name" value="Anti-sigma_ant"/>
</dbReference>
<dbReference type="NCBIfam" id="TIGR00377">
    <property type="entry name" value="ant_ant_sig"/>
    <property type="match status" value="1"/>
</dbReference>
<name>A0A5B8U392_9ACTN</name>
<feature type="domain" description="STAS" evidence="3">
    <location>
        <begin position="10"/>
        <end position="117"/>
    </location>
</feature>
<evidence type="ECO:0000256" key="1">
    <source>
        <dbReference type="ARBA" id="ARBA00009013"/>
    </source>
</evidence>
<dbReference type="AlphaFoldDB" id="A0A5B8U392"/>
<dbReference type="Proteomes" id="UP000321805">
    <property type="component" value="Chromosome"/>
</dbReference>
<dbReference type="PANTHER" id="PTHR33495:SF2">
    <property type="entry name" value="ANTI-SIGMA FACTOR ANTAGONIST TM_1081-RELATED"/>
    <property type="match status" value="1"/>
</dbReference>
<evidence type="ECO:0000256" key="2">
    <source>
        <dbReference type="RuleBase" id="RU003749"/>
    </source>
</evidence>